<dbReference type="InterPro" id="IPR035992">
    <property type="entry name" value="Ricin_B-like_lectins"/>
</dbReference>
<proteinExistence type="predicted"/>
<gene>
    <name evidence="1" type="ORF">B0T10DRAFT_575282</name>
</gene>
<reference evidence="1 2" key="1">
    <citation type="journal article" date="2021" name="Nat. Commun.">
        <title>Genetic determinants of endophytism in the Arabidopsis root mycobiome.</title>
        <authorList>
            <person name="Mesny F."/>
            <person name="Miyauchi S."/>
            <person name="Thiergart T."/>
            <person name="Pickel B."/>
            <person name="Atanasova L."/>
            <person name="Karlsson M."/>
            <person name="Huettel B."/>
            <person name="Barry K.W."/>
            <person name="Haridas S."/>
            <person name="Chen C."/>
            <person name="Bauer D."/>
            <person name="Andreopoulos W."/>
            <person name="Pangilinan J."/>
            <person name="LaButti K."/>
            <person name="Riley R."/>
            <person name="Lipzen A."/>
            <person name="Clum A."/>
            <person name="Drula E."/>
            <person name="Henrissat B."/>
            <person name="Kohler A."/>
            <person name="Grigoriev I.V."/>
            <person name="Martin F.M."/>
            <person name="Hacquard S."/>
        </authorList>
    </citation>
    <scope>NUCLEOTIDE SEQUENCE [LARGE SCALE GENOMIC DNA]</scope>
    <source>
        <strain evidence="1 2">MPI-CAGE-CH-0241</strain>
    </source>
</reference>
<dbReference type="AlphaFoldDB" id="A0A9P8W0I0"/>
<dbReference type="SUPFAM" id="SSF50370">
    <property type="entry name" value="Ricin B-like lectins"/>
    <property type="match status" value="1"/>
</dbReference>
<evidence type="ECO:0000313" key="2">
    <source>
        <dbReference type="Proteomes" id="UP000777438"/>
    </source>
</evidence>
<sequence length="162" mass="18118">MPEETSFSGHEPQYIFKCNIRTELNGKFVDLAGGGGMEPPVIAFDTGNPATNPNQIWLILGVPNKSAVLIQSLANGEYLVARGNGQRLRAQQVDWRDESAHWYIEGGDVHSGEWDWETKVKIRSSKYPDCVFDQEGGFGQGAPMLIWTDHGGPNQIFKLWKR</sequence>
<accession>A0A9P8W0I0</accession>
<evidence type="ECO:0000313" key="1">
    <source>
        <dbReference type="EMBL" id="KAH6886909.1"/>
    </source>
</evidence>
<keyword evidence="2" id="KW-1185">Reference proteome</keyword>
<dbReference type="EMBL" id="JAGPYM010000015">
    <property type="protein sequence ID" value="KAH6886909.1"/>
    <property type="molecule type" value="Genomic_DNA"/>
</dbReference>
<name>A0A9P8W0I0_9HYPO</name>
<evidence type="ECO:0008006" key="3">
    <source>
        <dbReference type="Google" id="ProtNLM"/>
    </source>
</evidence>
<dbReference type="Proteomes" id="UP000777438">
    <property type="component" value="Unassembled WGS sequence"/>
</dbReference>
<comment type="caution">
    <text evidence="1">The sequence shown here is derived from an EMBL/GenBank/DDBJ whole genome shotgun (WGS) entry which is preliminary data.</text>
</comment>
<protein>
    <recommendedName>
        <fullName evidence="3">Ricin B lectin domain-containing protein</fullName>
    </recommendedName>
</protein>
<dbReference type="Gene3D" id="2.80.10.50">
    <property type="match status" value="1"/>
</dbReference>
<organism evidence="1 2">
    <name type="scientific">Thelonectria olida</name>
    <dbReference type="NCBI Taxonomy" id="1576542"/>
    <lineage>
        <taxon>Eukaryota</taxon>
        <taxon>Fungi</taxon>
        <taxon>Dikarya</taxon>
        <taxon>Ascomycota</taxon>
        <taxon>Pezizomycotina</taxon>
        <taxon>Sordariomycetes</taxon>
        <taxon>Hypocreomycetidae</taxon>
        <taxon>Hypocreales</taxon>
        <taxon>Nectriaceae</taxon>
        <taxon>Thelonectria</taxon>
    </lineage>
</organism>
<dbReference type="OrthoDB" id="2131701at2759"/>